<dbReference type="Pfam" id="PF08822">
    <property type="entry name" value="DUF1804"/>
    <property type="match status" value="1"/>
</dbReference>
<dbReference type="PATRIC" id="fig|1603606.3.peg.943"/>
<dbReference type="Proteomes" id="UP000057158">
    <property type="component" value="Chromosome"/>
</dbReference>
<proteinExistence type="predicted"/>
<protein>
    <submittedName>
        <fullName evidence="1">Uncharacterized protein</fullName>
    </submittedName>
</protein>
<dbReference type="STRING" id="1603606.DSOUD_0858"/>
<evidence type="ECO:0000313" key="1">
    <source>
        <dbReference type="EMBL" id="ALC15645.1"/>
    </source>
</evidence>
<dbReference type="KEGG" id="des:DSOUD_0858"/>
<dbReference type="OrthoDB" id="5405741at2"/>
<accession>A0A0M4DGB2</accession>
<dbReference type="RefSeq" id="WP_053549832.1">
    <property type="nucleotide sequence ID" value="NZ_CP010802.1"/>
</dbReference>
<organism evidence="1 2">
    <name type="scientific">Desulfuromonas soudanensis</name>
    <dbReference type="NCBI Taxonomy" id="1603606"/>
    <lineage>
        <taxon>Bacteria</taxon>
        <taxon>Pseudomonadati</taxon>
        <taxon>Thermodesulfobacteriota</taxon>
        <taxon>Desulfuromonadia</taxon>
        <taxon>Desulfuromonadales</taxon>
        <taxon>Desulfuromonadaceae</taxon>
        <taxon>Desulfuromonas</taxon>
    </lineage>
</organism>
<dbReference type="InterPro" id="IPR014926">
    <property type="entry name" value="Phage_D3112_Orf24"/>
</dbReference>
<keyword evidence="2" id="KW-1185">Reference proteome</keyword>
<dbReference type="EMBL" id="CP010802">
    <property type="protein sequence ID" value="ALC15645.1"/>
    <property type="molecule type" value="Genomic_DNA"/>
</dbReference>
<name>A0A0M4DGB2_9BACT</name>
<sequence>MAEKGAKAKLYDFAFRLYGEGRSLSEIELTLDVSRQTLSAWKAESKRPNDDLDDWDKARKLKRSNVQRLRDLFDRELTALEESRAGEMSAVSLDAITKLGTLVQRWEQAESAPAYDKPQVFLDNLQFIIGWLSENDPEGLKVLAESFDSLTQAFKAGCNGNA</sequence>
<gene>
    <name evidence="1" type="ORF">DSOUD_0858</name>
</gene>
<reference evidence="1 2" key="1">
    <citation type="submission" date="2015-07" db="EMBL/GenBank/DDBJ databases">
        <title>Isolation and Genomic Characterization of a Novel Halophilic Metal-Reducing Deltaproteobacterium from the Deep Subsurface.</title>
        <authorList>
            <person name="Badalamenti J.P."/>
            <person name="Summers Z.M."/>
            <person name="Gralnick J.A."/>
            <person name="Bond D.R."/>
        </authorList>
    </citation>
    <scope>NUCLEOTIDE SEQUENCE [LARGE SCALE GENOMIC DNA]</scope>
    <source>
        <strain evidence="1 2">WTL</strain>
    </source>
</reference>
<dbReference type="AlphaFoldDB" id="A0A0M4DGB2"/>
<evidence type="ECO:0000313" key="2">
    <source>
        <dbReference type="Proteomes" id="UP000057158"/>
    </source>
</evidence>